<evidence type="ECO:0000256" key="2">
    <source>
        <dbReference type="ARBA" id="ARBA00022801"/>
    </source>
</evidence>
<evidence type="ECO:0000259" key="8">
    <source>
        <dbReference type="Pfam" id="PF23576"/>
    </source>
</evidence>
<evidence type="ECO:0000313" key="9">
    <source>
        <dbReference type="EMBL" id="KAL0922177.1"/>
    </source>
</evidence>
<feature type="region of interest" description="Disordered" evidence="5">
    <location>
        <begin position="2233"/>
        <end position="2317"/>
    </location>
</feature>
<dbReference type="GO" id="GO:0016787">
    <property type="term" value="F:hydrolase activity"/>
    <property type="evidence" value="ECO:0007669"/>
    <property type="project" value="UniProtKB-KW"/>
</dbReference>
<feature type="compositionally biased region" description="Polar residues" evidence="5">
    <location>
        <begin position="2188"/>
        <end position="2197"/>
    </location>
</feature>
<keyword evidence="1" id="KW-0547">Nucleotide-binding</keyword>
<evidence type="ECO:0000259" key="6">
    <source>
        <dbReference type="Pfam" id="PF13086"/>
    </source>
</evidence>
<dbReference type="GO" id="GO:0005524">
    <property type="term" value="F:ATP binding"/>
    <property type="evidence" value="ECO:0007669"/>
    <property type="project" value="UniProtKB-KW"/>
</dbReference>
<dbReference type="Pfam" id="PF13087">
    <property type="entry name" value="AAA_12"/>
    <property type="match status" value="1"/>
</dbReference>
<sequence length="2317" mass="259487">MAKRLCSRRELLDRWMGIQEEEEDDDPSSAKQGQILRAKESWFSDCFKFLANLPKESHIWCGYSDLMGPLLETFHYYFNDKSSDSPLKHIWKRLSMELGQCMQCIFQHHQAQESYNLAYESDAVGPLLKVLRSLDEERVAEHIEKINARIKHGEYDADSYSVEVISIMFEVLTYPLLLEDQSLVNEFQIFLDIIDNYHDVTLAGSQQYMGVYALLFLKSGRARAIGFRLAESMGKLRSAADLDPLQPLLKKYIGLLGAEVLASTMDDSRPRVQLERTTVWIGVKTLLGFLEAPAYEEGVLERYPVFLNIVLNHVSGDTPDFSYAVACLRISFEILGSKLWLRTALSPSVMRNTLLGQCFHTRNEKSHKEIFDLFLPFLQSLEAHQDGEHEKQRRNLLYFLLHQVNQSSNFSDLMRKNARKIALLIVHRGYKMVPPCPPFECAHMWGPTLVNSLKNLSLHSSLRQPAFDLITTIIISDASALISLKQKDSAMHKCKLSTQGYFIDEEDEPILSEDVEERDNSCWTEFNMLSKLASSECTCWTCIPMLWSDCLVEVGPATLPITFSKAVFWALSRLSMLELNFSVDISLSVRDWLSIYASEISSSFGWQIPTGFDDGGEGKESRNSIKASSMGIPLIRTFKRLAAEFILQLEKLELQKQWTWEPKMAESLILSLVDPDDVVRKAGKIILEHLSSESLLTSGLQFLCSSASSLSAMLVGLRFMFKQVHGNTMIDSFHSLHHVFFVSGKLLKELVRSPMKAPPNSQLYPSRTLSSQGGFLPQPFINHLPARPFECQPNQVDFKSWEKFSCLLSATMWSPVLKCLVEGKELINNTKCQMTCVRLLETLPAIYERLSLSISNLSGSVVHLVPSSSDFKWLSDLVDWGRSHLVVVIRHWKQCMQSLLNILKGSYSDSTASMISSIEKLMSTDTIMVDKLQEEILMASCCLASFRDDRKIIKPKSLPVETRSWKNVSYSDVSLYFDSNSSSSVVEMNNKNIEKEVVVLSDDEPDKVASMEVVASCCTNSESHLLSGTSVPATCKGLLPGGETKSVFASSNYEMLEPFPSGIFVEDDPCSSQEEDNLVNNKTSSNEESFAGKIGGSHMQERGHGTKALKNSKFVKSSSHRGRNVRPQNGQSLVEIPPTKIARTVTHPEQAVSMIEQLVQVDIDDSLELALDYTVCSKPVVSKPAMLATKRKVIQLQMPANQKSCLLNRMNVSSRRLKPPRLDVWYKSILEMDYFVIVGLYSTDEHDKTTSNLNEVPLHFQSSDHYVKIFQPLVLEEFKAQLRHSFLESSVEDKHCGSLSIVSVERIDDFHIIRGRPDEKESEISLGCLENDLVLLTKEPLENSVQSTHVLGKVERREKSVKNSSVILVIRLYLPDTFSRLNKVKRLLIERSKWFLSRVMSITPQLREFQALSSLNAIPMLPIILNPANHSLRHTEPQKLDLSKLSQFMQDTLKSSFNVSQLQAISDAIRAHASRKFELSLIQGPPGTGKTRTIVAIVGALLALQRVPKNYSSNVLTNTNREVRTFSNPRTHLTHSTAVARAWQDAAFAKQLLKDAEKESSMPIEFASKGRVLICAQSNAAVDELVSRISEGLCGNDGKIYKPFIVRVGNAKTVHPNSLPFFIDTLVQIRLAEEITTVGTADGGNDSNVETSRLIRAKLEKLVERIQYYESKRVKSKDGDANVKDTSGGDISEDSFKEMSDAEIGAKLNNLYREKKLIFQDLASAQAREKKNSEESRALKRKLRKSILREAEIVVTTLSGCGGDLYEVCYESFSSGNSGKFSDQCFFDVVVIDEAAQALEPATLIPLQLLKSNGAKCIMVGDPKQLPATVLSSVASQFLYECSMFERLQRAGHPVILLTEQYRMHPEICSFPSLHFYDNKLLNGVGAASKSAQFHEHVYLGPYMFFDIPDGREHHGKSSGSLSLYNEAETEAAITIMRFLRKRYSSDFTSRKIGIITPYKSQLHLLRSRFSSVFGSGTVYDMEFNTVDGFQGREVDIVILTTVRSSISSFRSVGTNSIGIGFVADIRRMNVALTRAKISLWIVGNARTLQTNLHWAALVQNAKERNLFISVVKPYDSFFEGSVSLSGGNSSSSRVDVHQSHAKKNERAKSRSEIEQDKNNERDAHRKKTKLAGSKPLMHSTRKSGLVSSKGNKRVANDKNNKFTVTDATTAHEDETIKLQKQDDGLASSGNTSQKNAKCSRGGSKVIPENVQLRADSLLKTVITDKVVNKFSGHASPSKLRENTTNLLSSGKSFQQVGTKEKSKPSDVKTTAKDLLAARKRQRDDIEALLPSALISSKKIGRPSNPATVKKPPPSNN</sequence>
<protein>
    <submittedName>
        <fullName evidence="9">Uncharacterized protein</fullName>
    </submittedName>
</protein>
<evidence type="ECO:0000256" key="5">
    <source>
        <dbReference type="SAM" id="MobiDB-lite"/>
    </source>
</evidence>
<keyword evidence="10" id="KW-1185">Reference proteome</keyword>
<dbReference type="Proteomes" id="UP001552299">
    <property type="component" value="Unassembled WGS sequence"/>
</dbReference>
<dbReference type="GO" id="GO:0005694">
    <property type="term" value="C:chromosome"/>
    <property type="evidence" value="ECO:0007669"/>
    <property type="project" value="UniProtKB-ARBA"/>
</dbReference>
<name>A0ABD0VI31_DENTH</name>
<dbReference type="Pfam" id="PF13086">
    <property type="entry name" value="AAA_11"/>
    <property type="match status" value="1"/>
</dbReference>
<feature type="domain" description="Helicase SEN1 beta-barrel" evidence="8">
    <location>
        <begin position="1293"/>
        <end position="1399"/>
    </location>
</feature>
<feature type="compositionally biased region" description="Basic and acidic residues" evidence="5">
    <location>
        <begin position="2259"/>
        <end position="2272"/>
    </location>
</feature>
<dbReference type="InterPro" id="IPR027417">
    <property type="entry name" value="P-loop_NTPase"/>
</dbReference>
<dbReference type="CDD" id="cd18042">
    <property type="entry name" value="DEXXQc_SETX"/>
    <property type="match status" value="1"/>
</dbReference>
<dbReference type="InterPro" id="IPR041677">
    <property type="entry name" value="DNA2/NAM7_AAA_11"/>
</dbReference>
<keyword evidence="3" id="KW-0347">Helicase</keyword>
<dbReference type="SUPFAM" id="SSF52540">
    <property type="entry name" value="P-loop containing nucleoside triphosphate hydrolases"/>
    <property type="match status" value="1"/>
</dbReference>
<dbReference type="Gene3D" id="3.40.50.300">
    <property type="entry name" value="P-loop containing nucleotide triphosphate hydrolases"/>
    <property type="match status" value="2"/>
</dbReference>
<dbReference type="InterPro" id="IPR056474">
    <property type="entry name" value="SEN1_barrel"/>
</dbReference>
<feature type="compositionally biased region" description="Polar residues" evidence="5">
    <location>
        <begin position="2243"/>
        <end position="2258"/>
    </location>
</feature>
<evidence type="ECO:0000256" key="4">
    <source>
        <dbReference type="ARBA" id="ARBA00022840"/>
    </source>
</evidence>
<evidence type="ECO:0000259" key="7">
    <source>
        <dbReference type="Pfam" id="PF13087"/>
    </source>
</evidence>
<proteinExistence type="predicted"/>
<dbReference type="EMBL" id="JANQDX010000006">
    <property type="protein sequence ID" value="KAL0922177.1"/>
    <property type="molecule type" value="Genomic_DNA"/>
</dbReference>
<keyword evidence="4" id="KW-0067">ATP-binding</keyword>
<feature type="region of interest" description="Disordered" evidence="5">
    <location>
        <begin position="1097"/>
        <end position="1131"/>
    </location>
</feature>
<feature type="region of interest" description="Disordered" evidence="5">
    <location>
        <begin position="2085"/>
        <end position="2203"/>
    </location>
</feature>
<keyword evidence="2" id="KW-0378">Hydrolase</keyword>
<dbReference type="InterPro" id="IPR047187">
    <property type="entry name" value="SF1_C_Upf1"/>
</dbReference>
<feature type="compositionally biased region" description="Basic and acidic residues" evidence="5">
    <location>
        <begin position="2095"/>
        <end position="2124"/>
    </location>
</feature>
<dbReference type="CDD" id="cd18808">
    <property type="entry name" value="SF1_C_Upf1"/>
    <property type="match status" value="1"/>
</dbReference>
<gene>
    <name evidence="9" type="ORF">M5K25_006145</name>
</gene>
<dbReference type="Pfam" id="PF23576">
    <property type="entry name" value="SEN1_barrel"/>
    <property type="match status" value="1"/>
</dbReference>
<comment type="caution">
    <text evidence="9">The sequence shown here is derived from an EMBL/GenBank/DDBJ whole genome shotgun (WGS) entry which is preliminary data.</text>
</comment>
<dbReference type="PANTHER" id="PTHR10887:SF495">
    <property type="entry name" value="HELICASE SENATAXIN ISOFORM X1-RELATED"/>
    <property type="match status" value="1"/>
</dbReference>
<organism evidence="9 10">
    <name type="scientific">Dendrobium thyrsiflorum</name>
    <name type="common">Pinecone-like raceme dendrobium</name>
    <name type="synonym">Orchid</name>
    <dbReference type="NCBI Taxonomy" id="117978"/>
    <lineage>
        <taxon>Eukaryota</taxon>
        <taxon>Viridiplantae</taxon>
        <taxon>Streptophyta</taxon>
        <taxon>Embryophyta</taxon>
        <taxon>Tracheophyta</taxon>
        <taxon>Spermatophyta</taxon>
        <taxon>Magnoliopsida</taxon>
        <taxon>Liliopsida</taxon>
        <taxon>Asparagales</taxon>
        <taxon>Orchidaceae</taxon>
        <taxon>Epidendroideae</taxon>
        <taxon>Malaxideae</taxon>
        <taxon>Dendrobiinae</taxon>
        <taxon>Dendrobium</taxon>
    </lineage>
</organism>
<dbReference type="FunFam" id="3.40.50.300:FF:000326">
    <property type="entry name" value="P-loop containing nucleoside triphosphate hydrolase"/>
    <property type="match status" value="1"/>
</dbReference>
<dbReference type="PANTHER" id="PTHR10887">
    <property type="entry name" value="DNA2/NAM7 HELICASE FAMILY"/>
    <property type="match status" value="1"/>
</dbReference>
<feature type="domain" description="DNA2/NAM7 helicase helicase" evidence="6">
    <location>
        <begin position="1457"/>
        <end position="1832"/>
    </location>
</feature>
<evidence type="ECO:0000313" key="10">
    <source>
        <dbReference type="Proteomes" id="UP001552299"/>
    </source>
</evidence>
<evidence type="ECO:0000256" key="3">
    <source>
        <dbReference type="ARBA" id="ARBA00022806"/>
    </source>
</evidence>
<dbReference type="GO" id="GO:0004386">
    <property type="term" value="F:helicase activity"/>
    <property type="evidence" value="ECO:0007669"/>
    <property type="project" value="UniProtKB-KW"/>
</dbReference>
<accession>A0ABD0VI31</accession>
<feature type="compositionally biased region" description="Basic and acidic residues" evidence="5">
    <location>
        <begin position="2170"/>
        <end position="2184"/>
    </location>
</feature>
<evidence type="ECO:0000256" key="1">
    <source>
        <dbReference type="ARBA" id="ARBA00022741"/>
    </source>
</evidence>
<reference evidence="9 10" key="1">
    <citation type="journal article" date="2024" name="Plant Biotechnol. J.">
        <title>Dendrobium thyrsiflorum genome and its molecular insights into genes involved in important horticultural traits.</title>
        <authorList>
            <person name="Chen B."/>
            <person name="Wang J.Y."/>
            <person name="Zheng P.J."/>
            <person name="Li K.L."/>
            <person name="Liang Y.M."/>
            <person name="Chen X.F."/>
            <person name="Zhang C."/>
            <person name="Zhao X."/>
            <person name="He X."/>
            <person name="Zhang G.Q."/>
            <person name="Liu Z.J."/>
            <person name="Xu Q."/>
        </authorList>
    </citation>
    <scope>NUCLEOTIDE SEQUENCE [LARGE SCALE GENOMIC DNA]</scope>
    <source>
        <strain evidence="9">GZMU011</strain>
    </source>
</reference>
<feature type="domain" description="DNA2/NAM7 helicase-like C-terminal" evidence="7">
    <location>
        <begin position="1840"/>
        <end position="2046"/>
    </location>
</feature>
<dbReference type="InterPro" id="IPR045055">
    <property type="entry name" value="DNA2/NAM7-like"/>
</dbReference>
<dbReference type="InterPro" id="IPR041679">
    <property type="entry name" value="DNA2/NAM7-like_C"/>
</dbReference>